<dbReference type="InterPro" id="IPR040079">
    <property type="entry name" value="Glutathione_S-Trfase"/>
</dbReference>
<dbReference type="PANTHER" id="PTHR43969">
    <property type="entry name" value="GLUTATHIONE S TRANSFERASE D10, ISOFORM A-RELATED"/>
    <property type="match status" value="1"/>
</dbReference>
<reference evidence="4" key="1">
    <citation type="journal article" date="2021" name="G3 (Bethesda)">
        <title>Genome and transcriptome analysis of the beet armyworm Spodoptera exigua reveals targets for pest control. .</title>
        <authorList>
            <person name="Simon S."/>
            <person name="Breeschoten T."/>
            <person name="Jansen H.J."/>
            <person name="Dirks R.P."/>
            <person name="Schranz M.E."/>
            <person name="Ros V.I.D."/>
        </authorList>
    </citation>
    <scope>NUCLEOTIDE SEQUENCE</scope>
    <source>
        <strain evidence="4">TB_SE_WUR_2020</strain>
    </source>
</reference>
<dbReference type="InterPro" id="IPR036282">
    <property type="entry name" value="Glutathione-S-Trfase_C_sf"/>
</dbReference>
<dbReference type="AlphaFoldDB" id="A0A922MRT3"/>
<dbReference type="InterPro" id="IPR036249">
    <property type="entry name" value="Thioredoxin-like_sf"/>
</dbReference>
<dbReference type="SFLD" id="SFLDG01153">
    <property type="entry name" value="Main.4:_Theta-like"/>
    <property type="match status" value="1"/>
</dbReference>
<dbReference type="Pfam" id="PF13417">
    <property type="entry name" value="GST_N_3"/>
    <property type="match status" value="1"/>
</dbReference>
<dbReference type="Pfam" id="PF00043">
    <property type="entry name" value="GST_C"/>
    <property type="match status" value="1"/>
</dbReference>
<dbReference type="CDD" id="cd03177">
    <property type="entry name" value="GST_C_Delta_Epsilon"/>
    <property type="match status" value="1"/>
</dbReference>
<dbReference type="GO" id="GO:0006749">
    <property type="term" value="P:glutathione metabolic process"/>
    <property type="evidence" value="ECO:0007669"/>
    <property type="project" value="TreeGrafter"/>
</dbReference>
<dbReference type="InterPro" id="IPR004046">
    <property type="entry name" value="GST_C"/>
</dbReference>
<dbReference type="PROSITE" id="PS50404">
    <property type="entry name" value="GST_NTER"/>
    <property type="match status" value="1"/>
</dbReference>
<feature type="domain" description="GST N-terminal" evidence="2">
    <location>
        <begin position="1"/>
        <end position="82"/>
    </location>
</feature>
<gene>
    <name evidence="4" type="ORF">HF086_012681</name>
</gene>
<dbReference type="SFLD" id="SFLDG00358">
    <property type="entry name" value="Main_(cytGST)"/>
    <property type="match status" value="1"/>
</dbReference>
<dbReference type="GO" id="GO:0004364">
    <property type="term" value="F:glutathione transferase activity"/>
    <property type="evidence" value="ECO:0007669"/>
    <property type="project" value="TreeGrafter"/>
</dbReference>
<dbReference type="Gene3D" id="3.40.30.10">
    <property type="entry name" value="Glutaredoxin"/>
    <property type="match status" value="1"/>
</dbReference>
<comment type="caution">
    <text evidence="4">The sequence shown here is derived from an EMBL/GenBank/DDBJ whole genome shotgun (WGS) entry which is preliminary data.</text>
</comment>
<dbReference type="SFLD" id="SFLDS00019">
    <property type="entry name" value="Glutathione_Transferase_(cytos"/>
    <property type="match status" value="1"/>
</dbReference>
<dbReference type="InterPro" id="IPR004045">
    <property type="entry name" value="Glutathione_S-Trfase_N"/>
</dbReference>
<dbReference type="Gene3D" id="1.20.1050.10">
    <property type="match status" value="1"/>
</dbReference>
<dbReference type="EMBL" id="JACEFF010000237">
    <property type="protein sequence ID" value="KAH9641394.1"/>
    <property type="molecule type" value="Genomic_DNA"/>
</dbReference>
<organism evidence="4 5">
    <name type="scientific">Spodoptera exigua</name>
    <name type="common">Beet armyworm</name>
    <name type="synonym">Noctua fulgens</name>
    <dbReference type="NCBI Taxonomy" id="7107"/>
    <lineage>
        <taxon>Eukaryota</taxon>
        <taxon>Metazoa</taxon>
        <taxon>Ecdysozoa</taxon>
        <taxon>Arthropoda</taxon>
        <taxon>Hexapoda</taxon>
        <taxon>Insecta</taxon>
        <taxon>Pterygota</taxon>
        <taxon>Neoptera</taxon>
        <taxon>Endopterygota</taxon>
        <taxon>Lepidoptera</taxon>
        <taxon>Glossata</taxon>
        <taxon>Ditrysia</taxon>
        <taxon>Noctuoidea</taxon>
        <taxon>Noctuidae</taxon>
        <taxon>Amphipyrinae</taxon>
        <taxon>Spodoptera</taxon>
    </lineage>
</organism>
<comment type="subunit">
    <text evidence="1">Homodimer.</text>
</comment>
<evidence type="ECO:0000259" key="3">
    <source>
        <dbReference type="PROSITE" id="PS50405"/>
    </source>
</evidence>
<evidence type="ECO:0000256" key="1">
    <source>
        <dbReference type="ARBA" id="ARBA00011738"/>
    </source>
</evidence>
<dbReference type="InterPro" id="IPR010987">
    <property type="entry name" value="Glutathione-S-Trfase_C-like"/>
</dbReference>
<dbReference type="SUPFAM" id="SSF52833">
    <property type="entry name" value="Thioredoxin-like"/>
    <property type="match status" value="1"/>
</dbReference>
<evidence type="ECO:0000259" key="2">
    <source>
        <dbReference type="PROSITE" id="PS50404"/>
    </source>
</evidence>
<feature type="domain" description="GST C-terminal" evidence="3">
    <location>
        <begin position="88"/>
        <end position="203"/>
    </location>
</feature>
<protein>
    <submittedName>
        <fullName evidence="4">Uncharacterized protein</fullName>
    </submittedName>
</protein>
<dbReference type="PANTHER" id="PTHR43969:SF9">
    <property type="entry name" value="GLUTATHIONE S TRANSFERASE D10, ISOFORM A-RELATED"/>
    <property type="match status" value="1"/>
</dbReference>
<dbReference type="Proteomes" id="UP000814243">
    <property type="component" value="Unassembled WGS sequence"/>
</dbReference>
<sequence>MVVKLYVMDFSPPVRACLMACEIFNVPYERIELDLVKGEHTTEGYLEKNPLHTIPVMEDGDLILRDSHAIMAYLSDTYAKDDSWYPKDVRKRAQVNEKLFFNAFVIFSRLRVITYYVIQKGYKKFEQEWLDRIVEAYSFIEAFLSKTKYIAGDDISIADIALLSNVFPKTIAWLKELKAEPFCKNNNEKGVKELDEFIKSCIE</sequence>
<dbReference type="PROSITE" id="PS50405">
    <property type="entry name" value="GST_CTER"/>
    <property type="match status" value="1"/>
</dbReference>
<name>A0A922MRT3_SPOEX</name>
<accession>A0A922MRT3</accession>
<proteinExistence type="predicted"/>
<dbReference type="SUPFAM" id="SSF47616">
    <property type="entry name" value="GST C-terminal domain-like"/>
    <property type="match status" value="1"/>
</dbReference>
<evidence type="ECO:0000313" key="4">
    <source>
        <dbReference type="EMBL" id="KAH9641394.1"/>
    </source>
</evidence>
<evidence type="ECO:0000313" key="5">
    <source>
        <dbReference type="Proteomes" id="UP000814243"/>
    </source>
</evidence>
<dbReference type="FunFam" id="1.20.1050.10:FF:000007">
    <property type="entry name" value="Glutathione S-transferase 1-1"/>
    <property type="match status" value="1"/>
</dbReference>